<keyword evidence="7" id="KW-0067">ATP-binding</keyword>
<dbReference type="Gene3D" id="3.40.50.1000">
    <property type="entry name" value="HAD superfamily/HAD-like"/>
    <property type="match status" value="1"/>
</dbReference>
<dbReference type="InterPro" id="IPR001757">
    <property type="entry name" value="P_typ_ATPase"/>
</dbReference>
<dbReference type="Gene3D" id="3.40.1110.10">
    <property type="entry name" value="Calcium-transporting ATPase, cytoplasmic domain N"/>
    <property type="match status" value="1"/>
</dbReference>
<dbReference type="EMBL" id="OC926118">
    <property type="protein sequence ID" value="CAD7656529.1"/>
    <property type="molecule type" value="Genomic_DNA"/>
</dbReference>
<dbReference type="GO" id="GO:0016887">
    <property type="term" value="F:ATP hydrolysis activity"/>
    <property type="evidence" value="ECO:0007669"/>
    <property type="project" value="InterPro"/>
</dbReference>
<evidence type="ECO:0000256" key="4">
    <source>
        <dbReference type="ARBA" id="ARBA00022692"/>
    </source>
</evidence>
<evidence type="ECO:0000313" key="16">
    <source>
        <dbReference type="EMBL" id="CAD7656529.1"/>
    </source>
</evidence>
<organism evidence="16">
    <name type="scientific">Oppiella nova</name>
    <dbReference type="NCBI Taxonomy" id="334625"/>
    <lineage>
        <taxon>Eukaryota</taxon>
        <taxon>Metazoa</taxon>
        <taxon>Ecdysozoa</taxon>
        <taxon>Arthropoda</taxon>
        <taxon>Chelicerata</taxon>
        <taxon>Arachnida</taxon>
        <taxon>Acari</taxon>
        <taxon>Acariformes</taxon>
        <taxon>Sarcoptiformes</taxon>
        <taxon>Oribatida</taxon>
        <taxon>Brachypylina</taxon>
        <taxon>Oppioidea</taxon>
        <taxon>Oppiidae</taxon>
        <taxon>Oppiella</taxon>
    </lineage>
</organism>
<dbReference type="SUPFAM" id="SSF56784">
    <property type="entry name" value="HAD-like"/>
    <property type="match status" value="1"/>
</dbReference>
<evidence type="ECO:0000256" key="2">
    <source>
        <dbReference type="ARBA" id="ARBA00006000"/>
    </source>
</evidence>
<keyword evidence="5" id="KW-0479">Metal-binding</keyword>
<keyword evidence="3" id="KW-0597">Phosphoprotein</keyword>
<dbReference type="GO" id="GO:0016020">
    <property type="term" value="C:membrane"/>
    <property type="evidence" value="ECO:0007669"/>
    <property type="project" value="UniProtKB-SubCell"/>
</dbReference>
<feature type="transmembrane region" description="Helical" evidence="13">
    <location>
        <begin position="102"/>
        <end position="122"/>
    </location>
</feature>
<dbReference type="AlphaFoldDB" id="A0A7R9MBC2"/>
<dbReference type="SUPFAM" id="SSF81660">
    <property type="entry name" value="Metal cation-transporting ATPase, ATP-binding domain N"/>
    <property type="match status" value="1"/>
</dbReference>
<dbReference type="Pfam" id="PF00690">
    <property type="entry name" value="Cation_ATPase_N"/>
    <property type="match status" value="1"/>
</dbReference>
<dbReference type="Pfam" id="PF13246">
    <property type="entry name" value="Cation_ATPase"/>
    <property type="match status" value="1"/>
</dbReference>
<dbReference type="SFLD" id="SFLDG00002">
    <property type="entry name" value="C1.7:_P-type_atpase_like"/>
    <property type="match status" value="1"/>
</dbReference>
<dbReference type="InterPro" id="IPR023299">
    <property type="entry name" value="ATPase_P-typ_cyto_dom_N"/>
</dbReference>
<feature type="transmembrane region" description="Helical" evidence="13">
    <location>
        <begin position="916"/>
        <end position="935"/>
    </location>
</feature>
<dbReference type="PANTHER" id="PTHR45630">
    <property type="entry name" value="CATION-TRANSPORTING ATPASE-RELATED"/>
    <property type="match status" value="1"/>
</dbReference>
<dbReference type="PRINTS" id="PR00121">
    <property type="entry name" value="NAKATPASE"/>
</dbReference>
<keyword evidence="9" id="KW-1278">Translocase</keyword>
<keyword evidence="4 13" id="KW-0812">Transmembrane</keyword>
<dbReference type="Gene3D" id="1.20.1110.10">
    <property type="entry name" value="Calcium-transporting ATPase, transmembrane domain"/>
    <property type="match status" value="1"/>
</dbReference>
<dbReference type="SUPFAM" id="SSF81665">
    <property type="entry name" value="Calcium ATPase, transmembrane domain M"/>
    <property type="match status" value="1"/>
</dbReference>
<reference evidence="16" key="1">
    <citation type="submission" date="2020-11" db="EMBL/GenBank/DDBJ databases">
        <authorList>
            <person name="Tran Van P."/>
        </authorList>
    </citation>
    <scope>NUCLEOTIDE SEQUENCE</scope>
</reference>
<evidence type="ECO:0000256" key="11">
    <source>
        <dbReference type="ARBA" id="ARBA00023136"/>
    </source>
</evidence>
<dbReference type="SUPFAM" id="SSF81653">
    <property type="entry name" value="Calcium ATPase, transduction domain A"/>
    <property type="match status" value="1"/>
</dbReference>
<feature type="domain" description="Cation-transporting P-type ATPase N-terminal" evidence="15">
    <location>
        <begin position="45"/>
        <end position="97"/>
    </location>
</feature>
<keyword evidence="17" id="KW-1185">Reference proteome</keyword>
<feature type="transmembrane region" description="Helical" evidence="13">
    <location>
        <begin position="74"/>
        <end position="96"/>
    </location>
</feature>
<dbReference type="InterPro" id="IPR004014">
    <property type="entry name" value="ATPase_P-typ_cation-transptr_N"/>
</dbReference>
<evidence type="ECO:0000259" key="14">
    <source>
        <dbReference type="Pfam" id="PF00122"/>
    </source>
</evidence>
<evidence type="ECO:0000256" key="5">
    <source>
        <dbReference type="ARBA" id="ARBA00022723"/>
    </source>
</evidence>
<dbReference type="PRINTS" id="PR00119">
    <property type="entry name" value="CATATPASE"/>
</dbReference>
<dbReference type="PROSITE" id="PS00154">
    <property type="entry name" value="ATPASE_E1_E2"/>
    <property type="match status" value="1"/>
</dbReference>
<feature type="transmembrane region" description="Helical" evidence="13">
    <location>
        <begin position="842"/>
        <end position="864"/>
    </location>
</feature>
<comment type="catalytic activity">
    <reaction evidence="12">
        <text>ATP + H2O = ADP + phosphate + H(+)</text>
        <dbReference type="Rhea" id="RHEA:13065"/>
        <dbReference type="ChEBI" id="CHEBI:15377"/>
        <dbReference type="ChEBI" id="CHEBI:15378"/>
        <dbReference type="ChEBI" id="CHEBI:30616"/>
        <dbReference type="ChEBI" id="CHEBI:43474"/>
        <dbReference type="ChEBI" id="CHEBI:456216"/>
    </reaction>
</comment>
<name>A0A7R9MBC2_9ACAR</name>
<dbReference type="GO" id="GO:0015203">
    <property type="term" value="F:polyamine transmembrane transporter activity"/>
    <property type="evidence" value="ECO:0007669"/>
    <property type="project" value="TreeGrafter"/>
</dbReference>
<evidence type="ECO:0000256" key="12">
    <source>
        <dbReference type="ARBA" id="ARBA00049360"/>
    </source>
</evidence>
<evidence type="ECO:0000256" key="8">
    <source>
        <dbReference type="ARBA" id="ARBA00022842"/>
    </source>
</evidence>
<comment type="subcellular location">
    <subcellularLocation>
        <location evidence="1">Membrane</location>
        <topology evidence="1">Multi-pass membrane protein</topology>
    </subcellularLocation>
</comment>
<dbReference type="GO" id="GO:0005524">
    <property type="term" value="F:ATP binding"/>
    <property type="evidence" value="ECO:0007669"/>
    <property type="project" value="UniProtKB-KW"/>
</dbReference>
<keyword evidence="6" id="KW-0547">Nucleotide-binding</keyword>
<dbReference type="GO" id="GO:0019829">
    <property type="term" value="F:ATPase-coupled monoatomic cation transmembrane transporter activity"/>
    <property type="evidence" value="ECO:0007669"/>
    <property type="project" value="TreeGrafter"/>
</dbReference>
<dbReference type="FunFam" id="1.20.1110.10:FF:000023">
    <property type="entry name" value="Cation-transporting ATPase"/>
    <property type="match status" value="1"/>
</dbReference>
<evidence type="ECO:0000256" key="1">
    <source>
        <dbReference type="ARBA" id="ARBA00004141"/>
    </source>
</evidence>
<feature type="transmembrane region" description="Helical" evidence="13">
    <location>
        <begin position="271"/>
        <end position="291"/>
    </location>
</feature>
<evidence type="ECO:0000256" key="3">
    <source>
        <dbReference type="ARBA" id="ARBA00022553"/>
    </source>
</evidence>
<evidence type="ECO:0000256" key="6">
    <source>
        <dbReference type="ARBA" id="ARBA00022741"/>
    </source>
</evidence>
<dbReference type="NCBIfam" id="TIGR01657">
    <property type="entry name" value="P-ATPase-V"/>
    <property type="match status" value="1"/>
</dbReference>
<dbReference type="GO" id="GO:0140358">
    <property type="term" value="F:P-type transmembrane transporter activity"/>
    <property type="evidence" value="ECO:0007669"/>
    <property type="project" value="InterPro"/>
</dbReference>
<evidence type="ECO:0000256" key="7">
    <source>
        <dbReference type="ARBA" id="ARBA00022840"/>
    </source>
</evidence>
<dbReference type="NCBIfam" id="TIGR01494">
    <property type="entry name" value="ATPase_P-type"/>
    <property type="match status" value="2"/>
</dbReference>
<dbReference type="Proteomes" id="UP000728032">
    <property type="component" value="Unassembled WGS sequence"/>
</dbReference>
<sequence length="1015" mass="114819">MIMSAMKMNKWYFENKKIRYLWSDRSLKFEKIYGLDRDILFSDLTEHKGLTDEQQFQRTILFGENKIEIKVQSLFAILYQEVLSPFYVFQLAAIILWCLDEYYYYGSFILAMSLGSLMSSTFQIRRNQIKLRQTVGGAAMIEVCKGGDNYQTQVSNHLAPGDIIVLPSSGFEMVCDVVLLSGNAIVDESMLTGESVPVMKSALPAGHTDFNRKHHFKHIIFSGTKVIQTRYYGHEKVKAVVIRTSFQTAKGELVRSILFPKPVDFKFNRHIIQFIMIMLCIAISGFIYTFVIKIQRGDSIGDIIIKALDLITIAVPPELPASLTIASIFVDNRLRAKQIYCMSPKSINMAGCVDCICFDKTGTLTEDELSLAEVLPTDLKSKHFAEPIISIDEQEVSPLLICLASCHSLTILDSNIIGDPLDIKMFESTKWVLEEPEVKDSNKYDLLAPTIVKPANVSGIEGPQVGILRQFPFSSNLSRMSVITRLLGGDSFELYVKGAPEVIATLCDVNSIPKDFDRKLNEYTEKSYRVLAVAYRPLLNMNYKSVQRAEREELETDLIFLGLVVMKNNLKDKTVETIDDLKNANIRTLMATGDNLMTALSVAQECHLIGKNDSIILIDSYTDSEGMPKLEAKYRETIRDFNESPKEKSKNFVNLDMDKRSHLAVTGSTFKIIQDYYSYLVPKLIVCGTVFARMSPENKQQLIELLQKYGYIVSMTGDGANDVGAMKASNCGVSLAETEASVASPFTSKTPNISCVPILLREGRASLVSVFGVIKYMACYNITAFIAVLILYSFKSNITDIENLYQDMFVVSLYVILFGRTDAYHKLSPFKPPTSLISLTQLSSILSHILLVLIFQMAAVVLLWEQSWYKPHHPDEELDYKSHDNYAVFTIQVFQYITLAVVFSKGSPYRKRFYTNILFLISLIVTTIITLWICIAPDRPPNGIEKVFEIETEGFTYEFRMILIGLCFCHLILALILEEYIIGKLIAEKLVGLTKETKYMKIQKQCLDTDWISLK</sequence>
<dbReference type="InterPro" id="IPR006544">
    <property type="entry name" value="P-type_TPase_V"/>
</dbReference>
<dbReference type="GO" id="GO:0046872">
    <property type="term" value="F:metal ion binding"/>
    <property type="evidence" value="ECO:0007669"/>
    <property type="project" value="UniProtKB-KW"/>
</dbReference>
<gene>
    <name evidence="16" type="ORF">ONB1V03_LOCUS13165</name>
</gene>
<dbReference type="InterPro" id="IPR036412">
    <property type="entry name" value="HAD-like_sf"/>
</dbReference>
<evidence type="ECO:0000256" key="10">
    <source>
        <dbReference type="ARBA" id="ARBA00022989"/>
    </source>
</evidence>
<dbReference type="EMBL" id="CAJPVJ010011293">
    <property type="protein sequence ID" value="CAG2173716.1"/>
    <property type="molecule type" value="Genomic_DNA"/>
</dbReference>
<dbReference type="FunFam" id="3.40.50.1000:FF:000068">
    <property type="entry name" value="Cation-transporting ATPase"/>
    <property type="match status" value="1"/>
</dbReference>
<dbReference type="InterPro" id="IPR023298">
    <property type="entry name" value="ATPase_P-typ_TM_dom_sf"/>
</dbReference>
<dbReference type="GO" id="GO:0006874">
    <property type="term" value="P:intracellular calcium ion homeostasis"/>
    <property type="evidence" value="ECO:0007669"/>
    <property type="project" value="TreeGrafter"/>
</dbReference>
<feature type="domain" description="P-type ATPase A" evidence="14">
    <location>
        <begin position="147"/>
        <end position="257"/>
    </location>
</feature>
<evidence type="ECO:0000256" key="13">
    <source>
        <dbReference type="SAM" id="Phobius"/>
    </source>
</evidence>
<keyword evidence="10 13" id="KW-1133">Transmembrane helix</keyword>
<accession>A0A7R9MBC2</accession>
<comment type="similarity">
    <text evidence="2">Belongs to the cation transport ATPase (P-type) (TC 3.A.3) family. Type V subfamily.</text>
</comment>
<feature type="transmembrane region" description="Helical" evidence="13">
    <location>
        <begin position="767"/>
        <end position="792"/>
    </location>
</feature>
<evidence type="ECO:0008006" key="18">
    <source>
        <dbReference type="Google" id="ProtNLM"/>
    </source>
</evidence>
<feature type="transmembrane region" description="Helical" evidence="13">
    <location>
        <begin position="886"/>
        <end position="904"/>
    </location>
</feature>
<dbReference type="SFLD" id="SFLDF00027">
    <property type="entry name" value="p-type_atpase"/>
    <property type="match status" value="1"/>
</dbReference>
<protein>
    <recommendedName>
        <fullName evidence="18">Cation-transporting ATPase</fullName>
    </recommendedName>
</protein>
<evidence type="ECO:0000259" key="15">
    <source>
        <dbReference type="Pfam" id="PF00690"/>
    </source>
</evidence>
<dbReference type="PANTHER" id="PTHR45630:SF8">
    <property type="entry name" value="CATION-TRANSPORTING ATPASE"/>
    <property type="match status" value="1"/>
</dbReference>
<dbReference type="Pfam" id="PF00122">
    <property type="entry name" value="E1-E2_ATPase"/>
    <property type="match status" value="1"/>
</dbReference>
<proteinExistence type="inferred from homology"/>
<dbReference type="Gene3D" id="2.70.150.10">
    <property type="entry name" value="Calcium-transporting ATPase, cytoplasmic transduction domain A"/>
    <property type="match status" value="1"/>
</dbReference>
<evidence type="ECO:0000313" key="17">
    <source>
        <dbReference type="Proteomes" id="UP000728032"/>
    </source>
</evidence>
<keyword evidence="11 13" id="KW-0472">Membrane</keyword>
<dbReference type="SFLD" id="SFLDS00003">
    <property type="entry name" value="Haloacid_Dehalogenase"/>
    <property type="match status" value="1"/>
</dbReference>
<dbReference type="InterPro" id="IPR044492">
    <property type="entry name" value="P_typ_ATPase_HD_dom"/>
</dbReference>
<dbReference type="InterPro" id="IPR059000">
    <property type="entry name" value="ATPase_P-type_domA"/>
</dbReference>
<dbReference type="OrthoDB" id="48943at2759"/>
<dbReference type="InterPro" id="IPR023214">
    <property type="entry name" value="HAD_sf"/>
</dbReference>
<evidence type="ECO:0000256" key="9">
    <source>
        <dbReference type="ARBA" id="ARBA00022967"/>
    </source>
</evidence>
<dbReference type="InterPro" id="IPR018303">
    <property type="entry name" value="ATPase_P-typ_P_site"/>
</dbReference>
<keyword evidence="8" id="KW-0460">Magnesium</keyword>
<feature type="transmembrane region" description="Helical" evidence="13">
    <location>
        <begin position="955"/>
        <end position="977"/>
    </location>
</feature>
<dbReference type="InterPro" id="IPR008250">
    <property type="entry name" value="ATPase_P-typ_transduc_dom_A_sf"/>
</dbReference>